<evidence type="ECO:0000313" key="2">
    <source>
        <dbReference type="Proteomes" id="UP001058974"/>
    </source>
</evidence>
<dbReference type="AlphaFoldDB" id="A0A9D5AVK5"/>
<gene>
    <name evidence="1" type="ORF">KIW84_044188</name>
</gene>
<comment type="caution">
    <text evidence="1">The sequence shown here is derived from an EMBL/GenBank/DDBJ whole genome shotgun (WGS) entry which is preliminary data.</text>
</comment>
<reference evidence="1 2" key="1">
    <citation type="journal article" date="2022" name="Nat. Genet.">
        <title>Improved pea reference genome and pan-genome highlight genomic features and evolutionary characteristics.</title>
        <authorList>
            <person name="Yang T."/>
            <person name="Liu R."/>
            <person name="Luo Y."/>
            <person name="Hu S."/>
            <person name="Wang D."/>
            <person name="Wang C."/>
            <person name="Pandey M.K."/>
            <person name="Ge S."/>
            <person name="Xu Q."/>
            <person name="Li N."/>
            <person name="Li G."/>
            <person name="Huang Y."/>
            <person name="Saxena R.K."/>
            <person name="Ji Y."/>
            <person name="Li M."/>
            <person name="Yan X."/>
            <person name="He Y."/>
            <person name="Liu Y."/>
            <person name="Wang X."/>
            <person name="Xiang C."/>
            <person name="Varshney R.K."/>
            <person name="Ding H."/>
            <person name="Gao S."/>
            <person name="Zong X."/>
        </authorList>
    </citation>
    <scope>NUCLEOTIDE SEQUENCE [LARGE SCALE GENOMIC DNA]</scope>
    <source>
        <strain evidence="1 2">cv. Zhongwan 6</strain>
    </source>
</reference>
<protein>
    <submittedName>
        <fullName evidence="1">Uncharacterized protein</fullName>
    </submittedName>
</protein>
<accession>A0A9D5AVK5</accession>
<dbReference type="Gramene" id="Psat04G0418800-T1">
    <property type="protein sequence ID" value="KAI5420309.1"/>
    <property type="gene ID" value="KIW84_044188"/>
</dbReference>
<proteinExistence type="predicted"/>
<sequence length="221" mass="25492">MVELDRVCMNVNVTLIFSHSFGLTGFIRISLKEHVAPEHFLDDLRLNGSWLELKIHRGVRPERARSHPTQLLESPVVEFDRVCMNVNVTLIFSRSFGVTGFIRISLKEHVAPEHFLDDLRLNGSWLELKIHRGVRPERARSHRAQLLESPMVELDRVCMNVNVTLIFSRSFGVTGFIRISLKEHVAPEHFLDDLRLNGSWLELKIRRGVRPERAVPDNASF</sequence>
<dbReference type="Proteomes" id="UP001058974">
    <property type="component" value="Chromosome 4"/>
</dbReference>
<dbReference type="EMBL" id="JAMSHJ010000004">
    <property type="protein sequence ID" value="KAI5420309.1"/>
    <property type="molecule type" value="Genomic_DNA"/>
</dbReference>
<organism evidence="1 2">
    <name type="scientific">Pisum sativum</name>
    <name type="common">Garden pea</name>
    <name type="synonym">Lathyrus oleraceus</name>
    <dbReference type="NCBI Taxonomy" id="3888"/>
    <lineage>
        <taxon>Eukaryota</taxon>
        <taxon>Viridiplantae</taxon>
        <taxon>Streptophyta</taxon>
        <taxon>Embryophyta</taxon>
        <taxon>Tracheophyta</taxon>
        <taxon>Spermatophyta</taxon>
        <taxon>Magnoliopsida</taxon>
        <taxon>eudicotyledons</taxon>
        <taxon>Gunneridae</taxon>
        <taxon>Pentapetalae</taxon>
        <taxon>rosids</taxon>
        <taxon>fabids</taxon>
        <taxon>Fabales</taxon>
        <taxon>Fabaceae</taxon>
        <taxon>Papilionoideae</taxon>
        <taxon>50 kb inversion clade</taxon>
        <taxon>NPAAA clade</taxon>
        <taxon>Hologalegina</taxon>
        <taxon>IRL clade</taxon>
        <taxon>Fabeae</taxon>
        <taxon>Lathyrus</taxon>
    </lineage>
</organism>
<name>A0A9D5AVK5_PEA</name>
<evidence type="ECO:0000313" key="1">
    <source>
        <dbReference type="EMBL" id="KAI5420309.1"/>
    </source>
</evidence>
<keyword evidence="2" id="KW-1185">Reference proteome</keyword>